<protein>
    <submittedName>
        <fullName evidence="1">Uncharacterized protein</fullName>
    </submittedName>
</protein>
<gene>
    <name evidence="1" type="ORF">HK16_04565</name>
</gene>
<evidence type="ECO:0000313" key="2">
    <source>
        <dbReference type="Proteomes" id="UP000195072"/>
    </source>
</evidence>
<organism evidence="1 2">
    <name type="scientific">Acetobacter senegalensis</name>
    <dbReference type="NCBI Taxonomy" id="446692"/>
    <lineage>
        <taxon>Bacteria</taxon>
        <taxon>Pseudomonadati</taxon>
        <taxon>Pseudomonadota</taxon>
        <taxon>Alphaproteobacteria</taxon>
        <taxon>Acetobacterales</taxon>
        <taxon>Acetobacteraceae</taxon>
        <taxon>Acetobacter</taxon>
    </lineage>
</organism>
<evidence type="ECO:0000313" key="1">
    <source>
        <dbReference type="EMBL" id="OUL64532.1"/>
    </source>
</evidence>
<dbReference type="AlphaFoldDB" id="A0A252EE11"/>
<dbReference type="EMBL" id="JOOZ01000175">
    <property type="protein sequence ID" value="OUL64532.1"/>
    <property type="molecule type" value="Genomic_DNA"/>
</dbReference>
<comment type="caution">
    <text evidence="1">The sequence shown here is derived from an EMBL/GenBank/DDBJ whole genome shotgun (WGS) entry which is preliminary data.</text>
</comment>
<proteinExistence type="predicted"/>
<dbReference type="Proteomes" id="UP000195072">
    <property type="component" value="Unassembled WGS sequence"/>
</dbReference>
<reference evidence="1 2" key="1">
    <citation type="submission" date="2014-06" db="EMBL/GenBank/DDBJ databases">
        <authorList>
            <person name="Ju J."/>
            <person name="Zhang J."/>
        </authorList>
    </citation>
    <scope>NUCLEOTIDE SEQUENCE [LARGE SCALE GENOMIC DNA]</scope>
    <source>
        <strain evidence="1">DmL_050</strain>
    </source>
</reference>
<accession>A0A252EE11</accession>
<sequence length="84" mass="9786">MNVRAYCQHLLELLMAVFEVTMQDDDALEHVMGRRISSKQFEEEKPFKGHQGSELDGGVQEIVRERTRVKTREMRHEGSPDVSR</sequence>
<name>A0A252EE11_9PROT</name>